<organism evidence="10 11">
    <name type="scientific">Enterocloster hominis</name>
    <name type="common">ex Liu et al. 2021</name>
    <dbReference type="NCBI Taxonomy" id="2763663"/>
    <lineage>
        <taxon>Bacteria</taxon>
        <taxon>Bacillati</taxon>
        <taxon>Bacillota</taxon>
        <taxon>Clostridia</taxon>
        <taxon>Lachnospirales</taxon>
        <taxon>Lachnospiraceae</taxon>
        <taxon>Enterocloster</taxon>
    </lineage>
</organism>
<keyword evidence="11" id="KW-1185">Reference proteome</keyword>
<evidence type="ECO:0000256" key="3">
    <source>
        <dbReference type="ARBA" id="ARBA00022448"/>
    </source>
</evidence>
<dbReference type="PROSITE" id="PS51012">
    <property type="entry name" value="ABC_TM2"/>
    <property type="match status" value="1"/>
</dbReference>
<gene>
    <name evidence="10" type="ORF">H8708_07340</name>
</gene>
<evidence type="ECO:0000256" key="1">
    <source>
        <dbReference type="ARBA" id="ARBA00004651"/>
    </source>
</evidence>
<evidence type="ECO:0000256" key="5">
    <source>
        <dbReference type="ARBA" id="ARBA00022692"/>
    </source>
</evidence>
<evidence type="ECO:0000256" key="8">
    <source>
        <dbReference type="RuleBase" id="RU361157"/>
    </source>
</evidence>
<evidence type="ECO:0000256" key="2">
    <source>
        <dbReference type="ARBA" id="ARBA00007783"/>
    </source>
</evidence>
<comment type="similarity">
    <text evidence="2 8">Belongs to the ABC-2 integral membrane protein family.</text>
</comment>
<feature type="domain" description="ABC transmembrane type-2" evidence="9">
    <location>
        <begin position="35"/>
        <end position="264"/>
    </location>
</feature>
<keyword evidence="4 8" id="KW-1003">Cell membrane</keyword>
<dbReference type="RefSeq" id="WP_262427447.1">
    <property type="nucleotide sequence ID" value="NZ_JACRTJ010000016.1"/>
</dbReference>
<proteinExistence type="inferred from homology"/>
<comment type="subcellular location">
    <subcellularLocation>
        <location evidence="1 8">Cell membrane</location>
        <topology evidence="1 8">Multi-pass membrane protein</topology>
    </subcellularLocation>
</comment>
<keyword evidence="3 8" id="KW-0813">Transport</keyword>
<protein>
    <recommendedName>
        <fullName evidence="8">Transport permease protein</fullName>
    </recommendedName>
</protein>
<feature type="transmembrane region" description="Helical" evidence="8">
    <location>
        <begin position="74"/>
        <end position="96"/>
    </location>
</feature>
<evidence type="ECO:0000313" key="10">
    <source>
        <dbReference type="EMBL" id="MBC8599043.1"/>
    </source>
</evidence>
<evidence type="ECO:0000256" key="6">
    <source>
        <dbReference type="ARBA" id="ARBA00022989"/>
    </source>
</evidence>
<evidence type="ECO:0000259" key="9">
    <source>
        <dbReference type="PROSITE" id="PS51012"/>
    </source>
</evidence>
<sequence length="272" mass="31438">MNYVISLLKEIITRRRLIWDLSKADFKKRFVGSYFGVVWMFVQPVVTVLIYWLIFGPIGFKSAPPVPNASYVQWLVPGIAPWFFFAEALNCGTGCLQEYNYLVKKVVFRVEILPIIKLISCLFVHGFFVAIMFVVFLISGKAPQISWLQVLYYAFAASMFALALTYFTSAIQVFFKDMAQIVSICLQFGMWLTPIMYSEQLFLEKGLTMAPTILKLNPFYYIAAGYRDSMLTGDWFYMRPTLTVYFWGVTIVMMLVGLKVFKKLRPHFSDVL</sequence>
<keyword evidence="7 8" id="KW-0472">Membrane</keyword>
<name>A0ABR7NSF5_9FIRM</name>
<feature type="transmembrane region" description="Helical" evidence="8">
    <location>
        <begin position="244"/>
        <end position="261"/>
    </location>
</feature>
<evidence type="ECO:0000256" key="7">
    <source>
        <dbReference type="ARBA" id="ARBA00023136"/>
    </source>
</evidence>
<dbReference type="Proteomes" id="UP000647491">
    <property type="component" value="Unassembled WGS sequence"/>
</dbReference>
<dbReference type="InterPro" id="IPR013525">
    <property type="entry name" value="ABC2_TM"/>
</dbReference>
<dbReference type="Pfam" id="PF01061">
    <property type="entry name" value="ABC2_membrane"/>
    <property type="match status" value="1"/>
</dbReference>
<feature type="transmembrane region" description="Helical" evidence="8">
    <location>
        <begin position="150"/>
        <end position="167"/>
    </location>
</feature>
<keyword evidence="5 8" id="KW-0812">Transmembrane</keyword>
<dbReference type="PANTHER" id="PTHR30413">
    <property type="entry name" value="INNER MEMBRANE TRANSPORT PERMEASE"/>
    <property type="match status" value="1"/>
</dbReference>
<reference evidence="10 11" key="1">
    <citation type="submission" date="2020-08" db="EMBL/GenBank/DDBJ databases">
        <title>Genome public.</title>
        <authorList>
            <person name="Liu C."/>
            <person name="Sun Q."/>
        </authorList>
    </citation>
    <scope>NUCLEOTIDE SEQUENCE [LARGE SCALE GENOMIC DNA]</scope>
    <source>
        <strain evidence="10 11">BX10</strain>
    </source>
</reference>
<feature type="transmembrane region" description="Helical" evidence="8">
    <location>
        <begin position="31"/>
        <end position="54"/>
    </location>
</feature>
<keyword evidence="6 8" id="KW-1133">Transmembrane helix</keyword>
<evidence type="ECO:0000256" key="4">
    <source>
        <dbReference type="ARBA" id="ARBA00022475"/>
    </source>
</evidence>
<dbReference type="EMBL" id="JACRTJ010000016">
    <property type="protein sequence ID" value="MBC8599043.1"/>
    <property type="molecule type" value="Genomic_DNA"/>
</dbReference>
<dbReference type="PANTHER" id="PTHR30413:SF10">
    <property type="entry name" value="CAPSULE POLYSACCHARIDE EXPORT INNER-MEMBRANE PROTEIN CTRC"/>
    <property type="match status" value="1"/>
</dbReference>
<comment type="caution">
    <text evidence="10">The sequence shown here is derived from an EMBL/GenBank/DDBJ whole genome shotgun (WGS) entry which is preliminary data.</text>
</comment>
<accession>A0ABR7NSF5</accession>
<feature type="transmembrane region" description="Helical" evidence="8">
    <location>
        <begin position="179"/>
        <end position="197"/>
    </location>
</feature>
<feature type="transmembrane region" description="Helical" evidence="8">
    <location>
        <begin position="116"/>
        <end position="138"/>
    </location>
</feature>
<evidence type="ECO:0000313" key="11">
    <source>
        <dbReference type="Proteomes" id="UP000647491"/>
    </source>
</evidence>
<dbReference type="InterPro" id="IPR047817">
    <property type="entry name" value="ABC2_TM_bact-type"/>
</dbReference>